<keyword evidence="3" id="KW-1185">Reference proteome</keyword>
<organism evidence="2 3">
    <name type="scientific">Pisum sativum</name>
    <name type="common">Garden pea</name>
    <name type="synonym">Lathyrus oleraceus</name>
    <dbReference type="NCBI Taxonomy" id="3888"/>
    <lineage>
        <taxon>Eukaryota</taxon>
        <taxon>Viridiplantae</taxon>
        <taxon>Streptophyta</taxon>
        <taxon>Embryophyta</taxon>
        <taxon>Tracheophyta</taxon>
        <taxon>Spermatophyta</taxon>
        <taxon>Magnoliopsida</taxon>
        <taxon>eudicotyledons</taxon>
        <taxon>Gunneridae</taxon>
        <taxon>Pentapetalae</taxon>
        <taxon>rosids</taxon>
        <taxon>fabids</taxon>
        <taxon>Fabales</taxon>
        <taxon>Fabaceae</taxon>
        <taxon>Papilionoideae</taxon>
        <taxon>50 kb inversion clade</taxon>
        <taxon>NPAAA clade</taxon>
        <taxon>Hologalegina</taxon>
        <taxon>IRL clade</taxon>
        <taxon>Fabeae</taxon>
        <taxon>Lathyrus</taxon>
    </lineage>
</organism>
<dbReference type="Proteomes" id="UP001058974">
    <property type="component" value="Chromosome 6"/>
</dbReference>
<name>A0A9D4WEG4_PEA</name>
<evidence type="ECO:0000313" key="3">
    <source>
        <dbReference type="Proteomes" id="UP001058974"/>
    </source>
</evidence>
<proteinExistence type="predicted"/>
<dbReference type="Pfam" id="PF24924">
    <property type="entry name" value="DUF7745"/>
    <property type="match status" value="1"/>
</dbReference>
<protein>
    <recommendedName>
        <fullName evidence="1">DUF7745 domain-containing protein</fullName>
    </recommendedName>
</protein>
<reference evidence="2 3" key="1">
    <citation type="journal article" date="2022" name="Nat. Genet.">
        <title>Improved pea reference genome and pan-genome highlight genomic features and evolutionary characteristics.</title>
        <authorList>
            <person name="Yang T."/>
            <person name="Liu R."/>
            <person name="Luo Y."/>
            <person name="Hu S."/>
            <person name="Wang D."/>
            <person name="Wang C."/>
            <person name="Pandey M.K."/>
            <person name="Ge S."/>
            <person name="Xu Q."/>
            <person name="Li N."/>
            <person name="Li G."/>
            <person name="Huang Y."/>
            <person name="Saxena R.K."/>
            <person name="Ji Y."/>
            <person name="Li M."/>
            <person name="Yan X."/>
            <person name="He Y."/>
            <person name="Liu Y."/>
            <person name="Wang X."/>
            <person name="Xiang C."/>
            <person name="Varshney R.K."/>
            <person name="Ding H."/>
            <person name="Gao S."/>
            <person name="Zong X."/>
        </authorList>
    </citation>
    <scope>NUCLEOTIDE SEQUENCE [LARGE SCALE GENOMIC DNA]</scope>
    <source>
        <strain evidence="2 3">cv. Zhongwan 6</strain>
    </source>
</reference>
<dbReference type="InterPro" id="IPR056647">
    <property type="entry name" value="DUF7745"/>
</dbReference>
<sequence>MIGYRHTVEEMTYHLNIHGTDLQTNPRACWDFKGFPREYLDKKVVDVTTSLQRDALDNIMILPTFKLVLLPTKKGFMDYTTINLFLAVKVGDKDHVPALLADVQYTLYQRHTKKGEKTRNRTTIQKVIHAWGKLNKGILKIPKEEFIIPYAQWMRERARIIKLPFVLEGPVEPRAHVPIMIYVDEGNNLNTSILQLKGGVGRELLLDYEIWIKSTNTQKEAKEEYEVCIQALETEVQRVVNSLCEAKSQAMDSILQRRVVEGLLALRPSKWSNAYEEVVDLKRQMNLLEESYDKMRQLCTYVEGHNQAMADTIEDDKAIKLKLQEKAKYYRKNT</sequence>
<dbReference type="Gramene" id="Psat06G0599500-T1">
    <property type="protein sequence ID" value="KAI5401354.1"/>
    <property type="gene ID" value="KIW84_065995"/>
</dbReference>
<accession>A0A9D4WEG4</accession>
<dbReference type="EMBL" id="JAMSHJ010000006">
    <property type="protein sequence ID" value="KAI5401354.1"/>
    <property type="molecule type" value="Genomic_DNA"/>
</dbReference>
<comment type="caution">
    <text evidence="2">The sequence shown here is derived from an EMBL/GenBank/DDBJ whole genome shotgun (WGS) entry which is preliminary data.</text>
</comment>
<feature type="domain" description="DUF7745" evidence="1">
    <location>
        <begin position="5"/>
        <end position="116"/>
    </location>
</feature>
<evidence type="ECO:0000259" key="1">
    <source>
        <dbReference type="Pfam" id="PF24924"/>
    </source>
</evidence>
<evidence type="ECO:0000313" key="2">
    <source>
        <dbReference type="EMBL" id="KAI5401354.1"/>
    </source>
</evidence>
<gene>
    <name evidence="2" type="ORF">KIW84_065995</name>
</gene>
<dbReference type="AlphaFoldDB" id="A0A9D4WEG4"/>